<protein>
    <submittedName>
        <fullName evidence="1">Uncharacterized protein</fullName>
    </submittedName>
</protein>
<dbReference type="Proteomes" id="UP001150217">
    <property type="component" value="Unassembled WGS sequence"/>
</dbReference>
<evidence type="ECO:0000313" key="1">
    <source>
        <dbReference type="EMBL" id="KAJ4498573.1"/>
    </source>
</evidence>
<organism evidence="1 2">
    <name type="scientific">Lentinula lateritia</name>
    <dbReference type="NCBI Taxonomy" id="40482"/>
    <lineage>
        <taxon>Eukaryota</taxon>
        <taxon>Fungi</taxon>
        <taxon>Dikarya</taxon>
        <taxon>Basidiomycota</taxon>
        <taxon>Agaricomycotina</taxon>
        <taxon>Agaricomycetes</taxon>
        <taxon>Agaricomycetidae</taxon>
        <taxon>Agaricales</taxon>
        <taxon>Marasmiineae</taxon>
        <taxon>Omphalotaceae</taxon>
        <taxon>Lentinula</taxon>
    </lineage>
</organism>
<sequence>MPHGDHEQLPETSQTHLINLHLDTDSTSTKPSLDPNPTLYSHLRSYPEQCLQHPYRSGLENPSSATLSNRDEFPVVDDLNQLHREPYYSYLWHHPNVHFSKAYRNRQTPVFIRTEPRPQRVMSGYIDPLSLSKNPAKRSLDHIHQCNVSG</sequence>
<accession>A0ABQ8VQA3</accession>
<evidence type="ECO:0000313" key="2">
    <source>
        <dbReference type="Proteomes" id="UP001150217"/>
    </source>
</evidence>
<comment type="caution">
    <text evidence="1">The sequence shown here is derived from an EMBL/GenBank/DDBJ whole genome shotgun (WGS) entry which is preliminary data.</text>
</comment>
<name>A0ABQ8VQA3_9AGAR</name>
<keyword evidence="2" id="KW-1185">Reference proteome</keyword>
<gene>
    <name evidence="1" type="ORF">C8R41DRAFT_916491</name>
</gene>
<reference evidence="1" key="1">
    <citation type="submission" date="2022-08" db="EMBL/GenBank/DDBJ databases">
        <title>A Global Phylogenomic Analysis of the Shiitake Genus Lentinula.</title>
        <authorList>
            <consortium name="DOE Joint Genome Institute"/>
            <person name="Sierra-Patev S."/>
            <person name="Min B."/>
            <person name="Naranjo-Ortiz M."/>
            <person name="Looney B."/>
            <person name="Konkel Z."/>
            <person name="Slot J.C."/>
            <person name="Sakamoto Y."/>
            <person name="Steenwyk J.L."/>
            <person name="Rokas A."/>
            <person name="Carro J."/>
            <person name="Camarero S."/>
            <person name="Ferreira P."/>
            <person name="Molpeceres G."/>
            <person name="Ruiz-Duenas F.J."/>
            <person name="Serrano A."/>
            <person name="Henrissat B."/>
            <person name="Drula E."/>
            <person name="Hughes K.W."/>
            <person name="Mata J.L."/>
            <person name="Ishikawa N.K."/>
            <person name="Vargas-Isla R."/>
            <person name="Ushijima S."/>
            <person name="Smith C.A."/>
            <person name="Ahrendt S."/>
            <person name="Andreopoulos W."/>
            <person name="He G."/>
            <person name="Labutti K."/>
            <person name="Lipzen A."/>
            <person name="Ng V."/>
            <person name="Riley R."/>
            <person name="Sandor L."/>
            <person name="Barry K."/>
            <person name="Martinez A.T."/>
            <person name="Xiao Y."/>
            <person name="Gibbons J.G."/>
            <person name="Terashima K."/>
            <person name="Grigoriev I.V."/>
            <person name="Hibbett D.S."/>
        </authorList>
    </citation>
    <scope>NUCLEOTIDE SEQUENCE</scope>
    <source>
        <strain evidence="1">RHP3577 ss4</strain>
    </source>
</reference>
<proteinExistence type="predicted"/>
<dbReference type="EMBL" id="JANVFT010000015">
    <property type="protein sequence ID" value="KAJ4498573.1"/>
    <property type="molecule type" value="Genomic_DNA"/>
</dbReference>